<dbReference type="Pfam" id="PF00888">
    <property type="entry name" value="Cullin"/>
    <property type="match status" value="1"/>
</dbReference>
<dbReference type="AlphaFoldDB" id="A0A2P6QCB6"/>
<keyword evidence="4" id="KW-1185">Reference proteome</keyword>
<dbReference type="InterPro" id="IPR001373">
    <property type="entry name" value="Cullin_N"/>
</dbReference>
<dbReference type="STRING" id="74649.A0A2P6QCB6"/>
<dbReference type="Gramene" id="PRQ31814">
    <property type="protein sequence ID" value="PRQ31814"/>
    <property type="gene ID" value="RchiOBHm_Chr5g0039571"/>
</dbReference>
<comment type="caution">
    <text evidence="3">The sequence shown here is derived from an EMBL/GenBank/DDBJ whole genome shotgun (WGS) entry which is preliminary data.</text>
</comment>
<evidence type="ECO:0000313" key="4">
    <source>
        <dbReference type="Proteomes" id="UP000238479"/>
    </source>
</evidence>
<evidence type="ECO:0000256" key="1">
    <source>
        <dbReference type="ARBA" id="ARBA00006019"/>
    </source>
</evidence>
<dbReference type="SUPFAM" id="SSF74788">
    <property type="entry name" value="Cullin repeat-like"/>
    <property type="match status" value="1"/>
</dbReference>
<feature type="domain" description="Cullin N-terminal" evidence="2">
    <location>
        <begin position="42"/>
        <end position="189"/>
    </location>
</feature>
<sequence length="190" mass="22056">MGPGSPIDFDQGWDDIEWAIVKLTRILEGLPETPFDAEYHIYVYSTVCNMCDDHSHQVYEACRETIEAYNTEIVLPSLADKHGALLLRELVRRWRNNKALMRWLWRFFIVLDQYYVEKAKVPGIKQAGIIGFRDEVYEKVKENVGGAVMGMINEEREGGLIDRGLLKDVVEIFVKMGIYEADCEEEMMRE</sequence>
<comment type="similarity">
    <text evidence="1">Belongs to the cullin family.</text>
</comment>
<dbReference type="GO" id="GO:0006511">
    <property type="term" value="P:ubiquitin-dependent protein catabolic process"/>
    <property type="evidence" value="ECO:0007669"/>
    <property type="project" value="InterPro"/>
</dbReference>
<dbReference type="Proteomes" id="UP000238479">
    <property type="component" value="Chromosome 5"/>
</dbReference>
<dbReference type="InterPro" id="IPR016159">
    <property type="entry name" value="Cullin_repeat-like_dom_sf"/>
</dbReference>
<accession>A0A2P6QCB6</accession>
<evidence type="ECO:0000313" key="3">
    <source>
        <dbReference type="EMBL" id="PRQ31814.1"/>
    </source>
</evidence>
<dbReference type="PANTHER" id="PTHR11932">
    <property type="entry name" value="CULLIN"/>
    <property type="match status" value="1"/>
</dbReference>
<name>A0A2P6QCB6_ROSCH</name>
<dbReference type="Gene3D" id="1.20.1310.10">
    <property type="entry name" value="Cullin Repeats"/>
    <property type="match status" value="2"/>
</dbReference>
<dbReference type="GO" id="GO:0031625">
    <property type="term" value="F:ubiquitin protein ligase binding"/>
    <property type="evidence" value="ECO:0007669"/>
    <property type="project" value="InterPro"/>
</dbReference>
<dbReference type="InterPro" id="IPR045093">
    <property type="entry name" value="Cullin"/>
</dbReference>
<evidence type="ECO:0000259" key="2">
    <source>
        <dbReference type="Pfam" id="PF00888"/>
    </source>
</evidence>
<dbReference type="OMA" id="MGMINEE"/>
<dbReference type="EMBL" id="PDCK01000043">
    <property type="protein sequence ID" value="PRQ31814.1"/>
    <property type="molecule type" value="Genomic_DNA"/>
</dbReference>
<reference evidence="3 4" key="1">
    <citation type="journal article" date="2018" name="Nat. Genet.">
        <title>The Rosa genome provides new insights in the design of modern roses.</title>
        <authorList>
            <person name="Bendahmane M."/>
        </authorList>
    </citation>
    <scope>NUCLEOTIDE SEQUENCE [LARGE SCALE GENOMIC DNA]</scope>
    <source>
        <strain evidence="4">cv. Old Blush</strain>
    </source>
</reference>
<proteinExistence type="inferred from homology"/>
<gene>
    <name evidence="3" type="ORF">RchiOBHm_Chr5g0039571</name>
</gene>
<protein>
    <submittedName>
        <fullName evidence="3">Putative cullin</fullName>
    </submittedName>
</protein>
<organism evidence="3 4">
    <name type="scientific">Rosa chinensis</name>
    <name type="common">China rose</name>
    <dbReference type="NCBI Taxonomy" id="74649"/>
    <lineage>
        <taxon>Eukaryota</taxon>
        <taxon>Viridiplantae</taxon>
        <taxon>Streptophyta</taxon>
        <taxon>Embryophyta</taxon>
        <taxon>Tracheophyta</taxon>
        <taxon>Spermatophyta</taxon>
        <taxon>Magnoliopsida</taxon>
        <taxon>eudicotyledons</taxon>
        <taxon>Gunneridae</taxon>
        <taxon>Pentapetalae</taxon>
        <taxon>rosids</taxon>
        <taxon>fabids</taxon>
        <taxon>Rosales</taxon>
        <taxon>Rosaceae</taxon>
        <taxon>Rosoideae</taxon>
        <taxon>Rosoideae incertae sedis</taxon>
        <taxon>Rosa</taxon>
    </lineage>
</organism>